<keyword evidence="1" id="KW-0472">Membrane</keyword>
<reference evidence="3" key="1">
    <citation type="journal article" date="2019" name="Int. J. Syst. Evol. Microbiol.">
        <title>The Global Catalogue of Microorganisms (GCM) 10K type strain sequencing project: providing services to taxonomists for standard genome sequencing and annotation.</title>
        <authorList>
            <consortium name="The Broad Institute Genomics Platform"/>
            <consortium name="The Broad Institute Genome Sequencing Center for Infectious Disease"/>
            <person name="Wu L."/>
            <person name="Ma J."/>
        </authorList>
    </citation>
    <scope>NUCLEOTIDE SEQUENCE [LARGE SCALE GENOMIC DNA]</scope>
    <source>
        <strain evidence="3">CCUG 59685</strain>
    </source>
</reference>
<keyword evidence="3" id="KW-1185">Reference proteome</keyword>
<gene>
    <name evidence="2" type="ORF">ACFQ1T_12815</name>
</gene>
<dbReference type="EMBL" id="JBHTJW010000003">
    <property type="protein sequence ID" value="MFD0930661.1"/>
    <property type="molecule type" value="Genomic_DNA"/>
</dbReference>
<comment type="caution">
    <text evidence="2">The sequence shown here is derived from an EMBL/GenBank/DDBJ whole genome shotgun (WGS) entry which is preliminary data.</text>
</comment>
<dbReference type="Proteomes" id="UP001597106">
    <property type="component" value="Unassembled WGS sequence"/>
</dbReference>
<evidence type="ECO:0000256" key="1">
    <source>
        <dbReference type="SAM" id="Phobius"/>
    </source>
</evidence>
<feature type="transmembrane region" description="Helical" evidence="1">
    <location>
        <begin position="6"/>
        <end position="27"/>
    </location>
</feature>
<dbReference type="RefSeq" id="WP_379077381.1">
    <property type="nucleotide sequence ID" value="NZ_JBHTJW010000003.1"/>
</dbReference>
<proteinExistence type="predicted"/>
<organism evidence="2 3">
    <name type="scientific">Methylophilus glucosoxydans</name>
    <dbReference type="NCBI Taxonomy" id="752553"/>
    <lineage>
        <taxon>Bacteria</taxon>
        <taxon>Pseudomonadati</taxon>
        <taxon>Pseudomonadota</taxon>
        <taxon>Betaproteobacteria</taxon>
        <taxon>Nitrosomonadales</taxon>
        <taxon>Methylophilaceae</taxon>
        <taxon>Methylophilus</taxon>
    </lineage>
</organism>
<name>A0ABW3GJ97_9PROT</name>
<evidence type="ECO:0000313" key="2">
    <source>
        <dbReference type="EMBL" id="MFD0930661.1"/>
    </source>
</evidence>
<accession>A0ABW3GJ97</accession>
<keyword evidence="1" id="KW-0812">Transmembrane</keyword>
<evidence type="ECO:0000313" key="3">
    <source>
        <dbReference type="Proteomes" id="UP001597106"/>
    </source>
</evidence>
<sequence length="195" mass="21525">MTIDPQISAALIAGFATIAAVVVTWWLNERKNYKKSSVEQETVESDSILPLAKKTDSVSPKVEASKDQLVELTLASISKITVKEIIESINSAPPFQKELIAKQYNGIVVRWIGHLKEAMEDPRDKESVRVSLTINQGTYIGDSFWFTEKMANFPEVRTLKRGSAVRVIGQILDASGPGLCVDLKPIAIEVMENHG</sequence>
<keyword evidence="1" id="KW-1133">Transmembrane helix</keyword>
<protein>
    <submittedName>
        <fullName evidence="2">Uncharacterized protein</fullName>
    </submittedName>
</protein>